<protein>
    <submittedName>
        <fullName evidence="1">Uncharacterized protein</fullName>
    </submittedName>
</protein>
<evidence type="ECO:0000313" key="1">
    <source>
        <dbReference type="EMBL" id="CAE8588045.1"/>
    </source>
</evidence>
<gene>
    <name evidence="1" type="ORF">PGLA1383_LOCUS6862</name>
</gene>
<accession>A0A813DRK3</accession>
<organism evidence="1 2">
    <name type="scientific">Polarella glacialis</name>
    <name type="common">Dinoflagellate</name>
    <dbReference type="NCBI Taxonomy" id="89957"/>
    <lineage>
        <taxon>Eukaryota</taxon>
        <taxon>Sar</taxon>
        <taxon>Alveolata</taxon>
        <taxon>Dinophyceae</taxon>
        <taxon>Suessiales</taxon>
        <taxon>Suessiaceae</taxon>
        <taxon>Polarella</taxon>
    </lineage>
</organism>
<dbReference type="Proteomes" id="UP000654075">
    <property type="component" value="Unassembled WGS sequence"/>
</dbReference>
<evidence type="ECO:0000313" key="2">
    <source>
        <dbReference type="Proteomes" id="UP000654075"/>
    </source>
</evidence>
<name>A0A813DRK3_POLGL</name>
<comment type="caution">
    <text evidence="1">The sequence shown here is derived from an EMBL/GenBank/DDBJ whole genome shotgun (WGS) entry which is preliminary data.</text>
</comment>
<dbReference type="EMBL" id="CAJNNV010002910">
    <property type="protein sequence ID" value="CAE8588045.1"/>
    <property type="molecule type" value="Genomic_DNA"/>
</dbReference>
<dbReference type="OrthoDB" id="60284at2759"/>
<dbReference type="AlphaFoldDB" id="A0A813DRK3"/>
<proteinExistence type="predicted"/>
<reference evidence="1" key="1">
    <citation type="submission" date="2021-02" db="EMBL/GenBank/DDBJ databases">
        <authorList>
            <person name="Dougan E. K."/>
            <person name="Rhodes N."/>
            <person name="Thang M."/>
            <person name="Chan C."/>
        </authorList>
    </citation>
    <scope>NUCLEOTIDE SEQUENCE</scope>
</reference>
<keyword evidence="2" id="KW-1185">Reference proteome</keyword>
<sequence length="276" mass="30964">MLAIVPDSLCDAKHARSHKLRKEVVQQFTDPRAEETGRVIDHAREVESVLRAESMVPPAYKGRETAHYGMISHEAHNPDVLRVYDTLQDERRDRYKNRYIVEHNFHAQDIKGDHINQVRQLNKVAPERFEESKRRGYDIIDNKVYGNGPKGKPFHESFPAKRRELAGGARVEPKLRKQSCASDGDFVILWGGYTQVLAGGGAERAVCHGRSKSPASSAAEQSSPQTGGQVLGNLLYPLTGEIRVLGNLLYPLTGEIRVLGNLLYPLTGEIRELTQY</sequence>